<accession>A0A916NM98</accession>
<gene>
    <name evidence="1" type="ORF">LEUCIP111803_00467</name>
</gene>
<organism evidence="1 2">
    <name type="scientific">Leucobacter soli</name>
    <dbReference type="NCBI Taxonomy" id="2812850"/>
    <lineage>
        <taxon>Bacteria</taxon>
        <taxon>Bacillati</taxon>
        <taxon>Actinomycetota</taxon>
        <taxon>Actinomycetes</taxon>
        <taxon>Micrococcales</taxon>
        <taxon>Microbacteriaceae</taxon>
        <taxon>Leucobacter</taxon>
    </lineage>
</organism>
<reference evidence="1" key="1">
    <citation type="submission" date="2021-06" db="EMBL/GenBank/DDBJ databases">
        <authorList>
            <person name="Criscuolo A."/>
        </authorList>
    </citation>
    <scope>NUCLEOTIDE SEQUENCE</scope>
    <source>
        <strain evidence="1">CIP111803</strain>
    </source>
</reference>
<keyword evidence="2" id="KW-1185">Reference proteome</keyword>
<evidence type="ECO:0000313" key="1">
    <source>
        <dbReference type="EMBL" id="CAG7601470.1"/>
    </source>
</evidence>
<dbReference type="InterPro" id="IPR021400">
    <property type="entry name" value="DUF3039"/>
</dbReference>
<protein>
    <recommendedName>
        <fullName evidence="3">DUF3039 domain-containing protein</fullName>
    </recommendedName>
</protein>
<dbReference type="AlphaFoldDB" id="A0A916NM98"/>
<evidence type="ECO:0008006" key="3">
    <source>
        <dbReference type="Google" id="ProtNLM"/>
    </source>
</evidence>
<proteinExistence type="predicted"/>
<dbReference type="Proteomes" id="UP000693892">
    <property type="component" value="Unassembled WGS sequence"/>
</dbReference>
<name>A0A916NM98_9MICO</name>
<sequence>MRARPAYTRSMGIFTRGRTDESSGGGLDVLDRELEELLEQDQVEDGDHERFSHYVPKDKIVESAITGKPVRALCGKKWTPSRDPEKFPVCPDCKRVYERMKK</sequence>
<evidence type="ECO:0000313" key="2">
    <source>
        <dbReference type="Proteomes" id="UP000693892"/>
    </source>
</evidence>
<dbReference type="Pfam" id="PF11238">
    <property type="entry name" value="DUF3039"/>
    <property type="match status" value="1"/>
</dbReference>
<dbReference type="EMBL" id="CAJVAP010000004">
    <property type="protein sequence ID" value="CAG7601470.1"/>
    <property type="molecule type" value="Genomic_DNA"/>
</dbReference>
<comment type="caution">
    <text evidence="1">The sequence shown here is derived from an EMBL/GenBank/DDBJ whole genome shotgun (WGS) entry which is preliminary data.</text>
</comment>